<name>A0A4Y9Y020_9AGAM</name>
<organism evidence="3 4">
    <name type="scientific">Dentipellis fragilis</name>
    <dbReference type="NCBI Taxonomy" id="205917"/>
    <lineage>
        <taxon>Eukaryota</taxon>
        <taxon>Fungi</taxon>
        <taxon>Dikarya</taxon>
        <taxon>Basidiomycota</taxon>
        <taxon>Agaricomycotina</taxon>
        <taxon>Agaricomycetes</taxon>
        <taxon>Russulales</taxon>
        <taxon>Hericiaceae</taxon>
        <taxon>Dentipellis</taxon>
    </lineage>
</organism>
<evidence type="ECO:0000256" key="2">
    <source>
        <dbReference type="SAM" id="Phobius"/>
    </source>
</evidence>
<dbReference type="AlphaFoldDB" id="A0A4Y9Y020"/>
<evidence type="ECO:0000313" key="3">
    <source>
        <dbReference type="EMBL" id="TFY55073.1"/>
    </source>
</evidence>
<sequence>MPRNLLSTPTDEHEEFFSTVVRSPLPTSASTAAVPPRSLPRRRRSFRSHTKPAGRTLRADGQQSTQFTALQHLFGPSHSLTQRGVFLAIAPPVLFVVVIIAVLLALRTHVTVPPSIPPVLAEMRDVHIKVETDSVIGTALLWAQDTWRRWAVTDGEVSLRRAVGSIASLCAAILILLRTVIWFVALLIGDGL</sequence>
<gene>
    <name evidence="3" type="ORF">EVG20_g9455</name>
</gene>
<dbReference type="Proteomes" id="UP000298327">
    <property type="component" value="Unassembled WGS sequence"/>
</dbReference>
<keyword evidence="2" id="KW-1133">Transmembrane helix</keyword>
<comment type="caution">
    <text evidence="3">The sequence shown here is derived from an EMBL/GenBank/DDBJ whole genome shotgun (WGS) entry which is preliminary data.</text>
</comment>
<keyword evidence="2" id="KW-0812">Transmembrane</keyword>
<feature type="region of interest" description="Disordered" evidence="1">
    <location>
        <begin position="26"/>
        <end position="62"/>
    </location>
</feature>
<keyword evidence="2" id="KW-0472">Membrane</keyword>
<feature type="transmembrane region" description="Helical" evidence="2">
    <location>
        <begin position="85"/>
        <end position="106"/>
    </location>
</feature>
<evidence type="ECO:0000313" key="4">
    <source>
        <dbReference type="Proteomes" id="UP000298327"/>
    </source>
</evidence>
<accession>A0A4Y9Y020</accession>
<protein>
    <submittedName>
        <fullName evidence="3">Uncharacterized protein</fullName>
    </submittedName>
</protein>
<proteinExistence type="predicted"/>
<feature type="compositionally biased region" description="Basic residues" evidence="1">
    <location>
        <begin position="39"/>
        <end position="52"/>
    </location>
</feature>
<dbReference type="EMBL" id="SEOQ01000956">
    <property type="protein sequence ID" value="TFY55073.1"/>
    <property type="molecule type" value="Genomic_DNA"/>
</dbReference>
<dbReference type="OrthoDB" id="10447749at2759"/>
<reference evidence="3 4" key="1">
    <citation type="submission" date="2019-02" db="EMBL/GenBank/DDBJ databases">
        <title>Genome sequencing of the rare red list fungi Dentipellis fragilis.</title>
        <authorList>
            <person name="Buettner E."/>
            <person name="Kellner H."/>
        </authorList>
    </citation>
    <scope>NUCLEOTIDE SEQUENCE [LARGE SCALE GENOMIC DNA]</scope>
    <source>
        <strain evidence="3 4">DSM 105465</strain>
    </source>
</reference>
<evidence type="ECO:0000256" key="1">
    <source>
        <dbReference type="SAM" id="MobiDB-lite"/>
    </source>
</evidence>
<feature type="transmembrane region" description="Helical" evidence="2">
    <location>
        <begin position="166"/>
        <end position="188"/>
    </location>
</feature>
<keyword evidence="4" id="KW-1185">Reference proteome</keyword>